<dbReference type="Proteomes" id="UP000178336">
    <property type="component" value="Unassembled WGS sequence"/>
</dbReference>
<gene>
    <name evidence="5" type="ORF">A3A48_00645</name>
</gene>
<keyword evidence="1" id="KW-0560">Oxidoreductase</keyword>
<dbReference type="SUPFAM" id="SSF52413">
    <property type="entry name" value="UDP-glucose/GDP-mannose dehydrogenase C-terminal domain"/>
    <property type="match status" value="1"/>
</dbReference>
<dbReference type="InterPro" id="IPR008927">
    <property type="entry name" value="6-PGluconate_DH-like_C_sf"/>
</dbReference>
<dbReference type="InterPro" id="IPR036291">
    <property type="entry name" value="NAD(P)-bd_dom_sf"/>
</dbReference>
<dbReference type="GO" id="GO:0016628">
    <property type="term" value="F:oxidoreductase activity, acting on the CH-CH group of donors, NAD or NADP as acceptor"/>
    <property type="evidence" value="ECO:0007669"/>
    <property type="project" value="InterPro"/>
</dbReference>
<dbReference type="InterPro" id="IPR001732">
    <property type="entry name" value="UDP-Glc/GDP-Man_DH_N"/>
</dbReference>
<dbReference type="Pfam" id="PF03721">
    <property type="entry name" value="UDPG_MGDP_dh_N"/>
    <property type="match status" value="1"/>
</dbReference>
<dbReference type="Pfam" id="PF03720">
    <property type="entry name" value="UDPG_MGDP_dh_C"/>
    <property type="match status" value="1"/>
</dbReference>
<dbReference type="Gene3D" id="3.40.50.720">
    <property type="entry name" value="NAD(P)-binding Rossmann-like Domain"/>
    <property type="match status" value="2"/>
</dbReference>
<evidence type="ECO:0000256" key="2">
    <source>
        <dbReference type="ARBA" id="ARBA00023027"/>
    </source>
</evidence>
<sequence>MNPSLVQIDEALSELSLYISKRQLLILRSTVSPGTTNYVQSYLNDLGKIKVGVNFFLAFCPERIAEGKSLTELSEIPQIVGGVDRFSTQKAAEFFANLGIEVNRTDAISAELAKLFTNMYRYINFAIANEFMILAGNYNRDIYKIVDLVNRNYKRGGLALPGLTGGPCLFKDGFFLIGDVPFADLIATSWKINESIPLFLINKVRRRRKLEGKKAVILGLAFKAEIDDIRESLAFKVKKALERERAKVFLHDPYVLGYQNNIENTLKDADFIFLATNHAFYRKLDISNVKKLVSKNCVVCDVWNVFKTNKIIFTIKSLESHLSKRQQVGLGDIFEAKWRDV</sequence>
<dbReference type="STRING" id="1797724.A3A48_00645"/>
<dbReference type="InterPro" id="IPR014026">
    <property type="entry name" value="UDP-Glc/GDP-Man_DH_dimer"/>
</dbReference>
<dbReference type="SUPFAM" id="SSF48179">
    <property type="entry name" value="6-phosphogluconate dehydrogenase C-terminal domain-like"/>
    <property type="match status" value="1"/>
</dbReference>
<dbReference type="GO" id="GO:0016616">
    <property type="term" value="F:oxidoreductase activity, acting on the CH-OH group of donors, NAD or NADP as acceptor"/>
    <property type="evidence" value="ECO:0007669"/>
    <property type="project" value="InterPro"/>
</dbReference>
<accession>A0A1F5GVB1</accession>
<dbReference type="InterPro" id="IPR017476">
    <property type="entry name" value="UDP-Glc/GDP-Man"/>
</dbReference>
<dbReference type="InterPro" id="IPR014027">
    <property type="entry name" value="UDP-Glc/GDP-Man_DH_C"/>
</dbReference>
<dbReference type="PANTHER" id="PTHR43491:SF1">
    <property type="entry name" value="UDP-N-ACETYL-D-MANNOSAMINE DEHYDROGENASE"/>
    <property type="match status" value="1"/>
</dbReference>
<feature type="domain" description="UDP-glucose/GDP-mannose dehydrogenase C-terminal" evidence="4">
    <location>
        <begin position="216"/>
        <end position="308"/>
    </location>
</feature>
<dbReference type="InterPro" id="IPR036220">
    <property type="entry name" value="UDP-Glc/GDP-Man_DH_C_sf"/>
</dbReference>
<evidence type="ECO:0000313" key="5">
    <source>
        <dbReference type="EMBL" id="OGD95801.1"/>
    </source>
</evidence>
<dbReference type="Pfam" id="PF00984">
    <property type="entry name" value="UDPG_MGDP_dh"/>
    <property type="match status" value="1"/>
</dbReference>
<dbReference type="EMBL" id="MFBN01000008">
    <property type="protein sequence ID" value="OGD95801.1"/>
    <property type="molecule type" value="Genomic_DNA"/>
</dbReference>
<dbReference type="AlphaFoldDB" id="A0A1F5GVB1"/>
<proteinExistence type="inferred from homology"/>
<protein>
    <recommendedName>
        <fullName evidence="4">UDP-glucose/GDP-mannose dehydrogenase C-terminal domain-containing protein</fullName>
    </recommendedName>
</protein>
<evidence type="ECO:0000259" key="4">
    <source>
        <dbReference type="SMART" id="SM00984"/>
    </source>
</evidence>
<organism evidence="5 6">
    <name type="scientific">Candidatus Curtissbacteria bacterium RIFCSPLOWO2_01_FULL_37_9</name>
    <dbReference type="NCBI Taxonomy" id="1797724"/>
    <lineage>
        <taxon>Bacteria</taxon>
        <taxon>Candidatus Curtissiibacteriota</taxon>
    </lineage>
</organism>
<dbReference type="PANTHER" id="PTHR43491">
    <property type="entry name" value="UDP-N-ACETYL-D-MANNOSAMINE DEHYDROGENASE"/>
    <property type="match status" value="1"/>
</dbReference>
<comment type="similarity">
    <text evidence="3">Belongs to the UDP-glucose/GDP-mannose dehydrogenase family.</text>
</comment>
<dbReference type="PIRSF" id="PIRSF500136">
    <property type="entry name" value="UDP_ManNAc_DH"/>
    <property type="match status" value="1"/>
</dbReference>
<dbReference type="SUPFAM" id="SSF51735">
    <property type="entry name" value="NAD(P)-binding Rossmann-fold domains"/>
    <property type="match status" value="1"/>
</dbReference>
<evidence type="ECO:0000313" key="6">
    <source>
        <dbReference type="Proteomes" id="UP000178336"/>
    </source>
</evidence>
<dbReference type="PIRSF" id="PIRSF000124">
    <property type="entry name" value="UDPglc_GDPman_dh"/>
    <property type="match status" value="1"/>
</dbReference>
<reference evidence="5 6" key="1">
    <citation type="journal article" date="2016" name="Nat. Commun.">
        <title>Thousands of microbial genomes shed light on interconnected biogeochemical processes in an aquifer system.</title>
        <authorList>
            <person name="Anantharaman K."/>
            <person name="Brown C.T."/>
            <person name="Hug L.A."/>
            <person name="Sharon I."/>
            <person name="Castelle C.J."/>
            <person name="Probst A.J."/>
            <person name="Thomas B.C."/>
            <person name="Singh A."/>
            <person name="Wilkins M.J."/>
            <person name="Karaoz U."/>
            <person name="Brodie E.L."/>
            <person name="Williams K.H."/>
            <person name="Hubbard S.S."/>
            <person name="Banfield J.F."/>
        </authorList>
    </citation>
    <scope>NUCLEOTIDE SEQUENCE [LARGE SCALE GENOMIC DNA]</scope>
</reference>
<dbReference type="GO" id="GO:0000271">
    <property type="term" value="P:polysaccharide biosynthetic process"/>
    <property type="evidence" value="ECO:0007669"/>
    <property type="project" value="InterPro"/>
</dbReference>
<dbReference type="SMART" id="SM00984">
    <property type="entry name" value="UDPG_MGDP_dh_C"/>
    <property type="match status" value="1"/>
</dbReference>
<keyword evidence="2" id="KW-0520">NAD</keyword>
<dbReference type="InterPro" id="IPR028359">
    <property type="entry name" value="UDP_ManNAc/GlcNAc_DH"/>
</dbReference>
<name>A0A1F5GVB1_9BACT</name>
<evidence type="ECO:0000256" key="3">
    <source>
        <dbReference type="PIRNR" id="PIRNR000124"/>
    </source>
</evidence>
<evidence type="ECO:0000256" key="1">
    <source>
        <dbReference type="ARBA" id="ARBA00023002"/>
    </source>
</evidence>
<dbReference type="GO" id="GO:0051287">
    <property type="term" value="F:NAD binding"/>
    <property type="evidence" value="ECO:0007669"/>
    <property type="project" value="InterPro"/>
</dbReference>
<dbReference type="NCBIfam" id="TIGR03026">
    <property type="entry name" value="NDP-sugDHase"/>
    <property type="match status" value="1"/>
</dbReference>
<comment type="caution">
    <text evidence="5">The sequence shown here is derived from an EMBL/GenBank/DDBJ whole genome shotgun (WGS) entry which is preliminary data.</text>
</comment>